<sequence length="430" mass="48707">MKFRYSADVEFRERMHDEYRSAKRNLRKDVTCGRTTLITDLFSAGDTHDPAVEWTYWTGFQEENKVLPSEVVEAIASGGRNGCPVPSLDVSFDAATFLARTLPWELLAAERHRIYSRLCNIRRHGDVVDDEAADIYAEKRVLTQRQWALYLGGDSVAGVHTESLQCCRFLMSGWRVHGVVYHMTQILTGHGCFGTYLARIGKVPIDLCEHCGSGVDSSEYTLLTCVAWSAERAELVAVLGPLASIRNVVAEMGKRKKRSHSREKENKELWKRLKILESLVESRLPVRQPLRELVDDHSTNPDLTKSSSHISHVPFAENPGFVEDSNLNEMRTDTSEMQVSLAILLDTPQIHEASVLHHSHSVEHIDNRPLSGQELSSQPDTEEILDLDDEILKIIGEEPLLNQSELKIHVSLANRWNPWLQQGLKKEVRD</sequence>
<reference evidence="1 2" key="1">
    <citation type="journal article" date="2018" name="Genome Res.">
        <title>The genomic architecture and molecular evolution of ant odorant receptors.</title>
        <authorList>
            <person name="McKenzie S.K."/>
            <person name="Kronauer D.J.C."/>
        </authorList>
    </citation>
    <scope>NUCLEOTIDE SEQUENCE [LARGE SCALE GENOMIC DNA]</scope>
    <source>
        <strain evidence="1">Clonal line C1</strain>
    </source>
</reference>
<organism evidence="1 2">
    <name type="scientific">Ooceraea biroi</name>
    <name type="common">Clonal raider ant</name>
    <name type="synonym">Cerapachys biroi</name>
    <dbReference type="NCBI Taxonomy" id="2015173"/>
    <lineage>
        <taxon>Eukaryota</taxon>
        <taxon>Metazoa</taxon>
        <taxon>Ecdysozoa</taxon>
        <taxon>Arthropoda</taxon>
        <taxon>Hexapoda</taxon>
        <taxon>Insecta</taxon>
        <taxon>Pterygota</taxon>
        <taxon>Neoptera</taxon>
        <taxon>Endopterygota</taxon>
        <taxon>Hymenoptera</taxon>
        <taxon>Apocrita</taxon>
        <taxon>Aculeata</taxon>
        <taxon>Formicoidea</taxon>
        <taxon>Formicidae</taxon>
        <taxon>Dorylinae</taxon>
        <taxon>Ooceraea</taxon>
    </lineage>
</organism>
<dbReference type="OrthoDB" id="7700848at2759"/>
<gene>
    <name evidence="1" type="ORF">DMN91_000859</name>
</gene>
<proteinExistence type="predicted"/>
<name>A0A3L8E2U4_OOCBI</name>
<comment type="caution">
    <text evidence="1">The sequence shown here is derived from an EMBL/GenBank/DDBJ whole genome shotgun (WGS) entry which is preliminary data.</text>
</comment>
<dbReference type="EMBL" id="QOIP01000001">
    <property type="protein sequence ID" value="RLU27060.1"/>
    <property type="molecule type" value="Genomic_DNA"/>
</dbReference>
<evidence type="ECO:0000313" key="2">
    <source>
        <dbReference type="Proteomes" id="UP000279307"/>
    </source>
</evidence>
<evidence type="ECO:0000313" key="1">
    <source>
        <dbReference type="EMBL" id="RLU27060.1"/>
    </source>
</evidence>
<protein>
    <submittedName>
        <fullName evidence="1">Uncharacterized protein</fullName>
    </submittedName>
</protein>
<accession>A0A3L8E2U4</accession>
<dbReference type="AlphaFoldDB" id="A0A3L8E2U4"/>
<dbReference type="Proteomes" id="UP000279307">
    <property type="component" value="Chromosome 1"/>
</dbReference>